<proteinExistence type="predicted"/>
<evidence type="ECO:0000313" key="2">
    <source>
        <dbReference type="EMBL" id="CAA9573076.1"/>
    </source>
</evidence>
<dbReference type="EMBL" id="CADCWF010000272">
    <property type="protein sequence ID" value="CAA9573076.1"/>
    <property type="molecule type" value="Genomic_DNA"/>
</dbReference>
<organism evidence="2">
    <name type="scientific">uncultured Thermomicrobiales bacterium</name>
    <dbReference type="NCBI Taxonomy" id="1645740"/>
    <lineage>
        <taxon>Bacteria</taxon>
        <taxon>Pseudomonadati</taxon>
        <taxon>Thermomicrobiota</taxon>
        <taxon>Thermomicrobia</taxon>
        <taxon>Thermomicrobiales</taxon>
        <taxon>environmental samples</taxon>
    </lineage>
</organism>
<sequence>GRRPGRPRLQAARPVAHLLERRRRSLPDPGDHLAGRVRGSLRGDRGGPGGDDGRIGGGHGRSLRAGGRLREHRPAVRRARARVSRV</sequence>
<name>A0A6J4V9G1_9BACT</name>
<feature type="region of interest" description="Disordered" evidence="1">
    <location>
        <begin position="22"/>
        <end position="86"/>
    </location>
</feature>
<dbReference type="AlphaFoldDB" id="A0A6J4V9G1"/>
<feature type="non-terminal residue" evidence="2">
    <location>
        <position position="86"/>
    </location>
</feature>
<feature type="non-terminal residue" evidence="2">
    <location>
        <position position="1"/>
    </location>
</feature>
<evidence type="ECO:0000256" key="1">
    <source>
        <dbReference type="SAM" id="MobiDB-lite"/>
    </source>
</evidence>
<feature type="compositionally biased region" description="Gly residues" evidence="1">
    <location>
        <begin position="46"/>
        <end position="60"/>
    </location>
</feature>
<feature type="compositionally biased region" description="Basic residues" evidence="1">
    <location>
        <begin position="75"/>
        <end position="86"/>
    </location>
</feature>
<accession>A0A6J4V9G1</accession>
<feature type="compositionally biased region" description="Basic and acidic residues" evidence="1">
    <location>
        <begin position="25"/>
        <end position="34"/>
    </location>
</feature>
<protein>
    <submittedName>
        <fullName evidence="2">Uncharacterized protein</fullName>
    </submittedName>
</protein>
<reference evidence="2" key="1">
    <citation type="submission" date="2020-02" db="EMBL/GenBank/DDBJ databases">
        <authorList>
            <person name="Meier V. D."/>
        </authorList>
    </citation>
    <scope>NUCLEOTIDE SEQUENCE</scope>
    <source>
        <strain evidence="2">AVDCRST_MAG59</strain>
    </source>
</reference>
<gene>
    <name evidence="2" type="ORF">AVDCRST_MAG59-3756</name>
</gene>